<dbReference type="Proteomes" id="UP000423274">
    <property type="component" value="Chromosome"/>
</dbReference>
<name>A0AAP9KWX7_LACPA</name>
<organism evidence="1 2">
    <name type="scientific">Lacticaseibacillus paracasei subsp. paracasei</name>
    <dbReference type="NCBI Taxonomy" id="47714"/>
    <lineage>
        <taxon>Bacteria</taxon>
        <taxon>Bacillati</taxon>
        <taxon>Bacillota</taxon>
        <taxon>Bacilli</taxon>
        <taxon>Lactobacillales</taxon>
        <taxon>Lactobacillaceae</taxon>
        <taxon>Lacticaseibacillus</taxon>
    </lineage>
</organism>
<gene>
    <name evidence="1" type="ORF">LCAKO_3195</name>
</gene>
<sequence length="43" mass="4860">MASTVKANHPMPKIKSIILRLLGHIRREEGLLFHVEPNEKAAL</sequence>
<accession>A0AAP9KWX7</accession>
<reference evidence="1 2" key="1">
    <citation type="submission" date="2017-08" db="EMBL/GenBank/DDBJ databases">
        <title>Genome sequence, comparative genomics and functional analysis of the highly adhesive Lactobacillus paracasei Kobulty strain.</title>
        <authorList>
            <person name="Koryszewska-Baginska A."/>
            <person name="Grynberg M."/>
            <person name="Aleksandrzak-Piekarczyk T."/>
        </authorList>
    </citation>
    <scope>NUCLEOTIDE SEQUENCE [LARGE SCALE GENOMIC DNA]</scope>
    <source>
        <strain evidence="1 2">IBB3423</strain>
    </source>
</reference>
<protein>
    <submittedName>
        <fullName evidence="1">Uncharacterized protein</fullName>
    </submittedName>
</protein>
<dbReference type="EMBL" id="CP022954">
    <property type="protein sequence ID" value="QGV19681.1"/>
    <property type="molecule type" value="Genomic_DNA"/>
</dbReference>
<evidence type="ECO:0000313" key="2">
    <source>
        <dbReference type="Proteomes" id="UP000423274"/>
    </source>
</evidence>
<dbReference type="AlphaFoldDB" id="A0AAP9KWX7"/>
<proteinExistence type="predicted"/>
<evidence type="ECO:0000313" key="1">
    <source>
        <dbReference type="EMBL" id="QGV19681.1"/>
    </source>
</evidence>